<dbReference type="InterPro" id="IPR042095">
    <property type="entry name" value="SUMF_sf"/>
</dbReference>
<dbReference type="InterPro" id="IPR016187">
    <property type="entry name" value="CTDL_fold"/>
</dbReference>
<organism evidence="2 3">
    <name type="scientific">Tessaracoccus defluvii</name>
    <dbReference type="NCBI Taxonomy" id="1285901"/>
    <lineage>
        <taxon>Bacteria</taxon>
        <taxon>Bacillati</taxon>
        <taxon>Actinomycetota</taxon>
        <taxon>Actinomycetes</taxon>
        <taxon>Propionibacteriales</taxon>
        <taxon>Propionibacteriaceae</taxon>
        <taxon>Tessaracoccus</taxon>
    </lineage>
</organism>
<gene>
    <name evidence="2" type="ORF">H9L22_02195</name>
</gene>
<evidence type="ECO:0000313" key="3">
    <source>
        <dbReference type="Proteomes" id="UP000516117"/>
    </source>
</evidence>
<accession>A0A7H0H6Z1</accession>
<proteinExistence type="predicted"/>
<sequence length="308" mass="33151">MGDDLAPAGGPRWVTLEGGSFISGSDDFYPDEAPARERTVAAFQLATTPVTNRQFATFVEATGHLTVAERPLSEAEFPHLPAAERAPGSLVFTPTAGPVDLGDWRQWWRWVPGANWRHPRGTGEEARPDHPVVQVAYADAVAYARWAGGRLPTEDELEFAACGGNRPAPYAWGEERDPRGVLMANTWRGRFPYLNEGANGWVGTSPVGAFPANGYGLFDTIGNVWEWTGDLYDGQPDPGGCACGADVAALRAAAQEPTATPSATRRVVKGGSHLCAPEYCLRYRPAARSPQSEDSATTHLGFRVARDA</sequence>
<dbReference type="InterPro" id="IPR005532">
    <property type="entry name" value="SUMF_dom"/>
</dbReference>
<dbReference type="Pfam" id="PF03781">
    <property type="entry name" value="FGE-sulfatase"/>
    <property type="match status" value="1"/>
</dbReference>
<dbReference type="Gene3D" id="3.90.1580.10">
    <property type="entry name" value="paralog of FGE (formylglycine-generating enzyme)"/>
    <property type="match status" value="1"/>
</dbReference>
<dbReference type="Proteomes" id="UP000516117">
    <property type="component" value="Chromosome"/>
</dbReference>
<dbReference type="InterPro" id="IPR051043">
    <property type="entry name" value="Sulfatase_Mod_Factor_Kinase"/>
</dbReference>
<protein>
    <submittedName>
        <fullName evidence="2">Formylglycine-generating enzyme family protein</fullName>
    </submittedName>
</protein>
<evidence type="ECO:0000313" key="2">
    <source>
        <dbReference type="EMBL" id="QNP56307.1"/>
    </source>
</evidence>
<keyword evidence="3" id="KW-1185">Reference proteome</keyword>
<feature type="domain" description="Sulfatase-modifying factor enzyme-like" evidence="1">
    <location>
        <begin position="11"/>
        <end position="306"/>
    </location>
</feature>
<evidence type="ECO:0000259" key="1">
    <source>
        <dbReference type="Pfam" id="PF03781"/>
    </source>
</evidence>
<dbReference type="PANTHER" id="PTHR23150:SF19">
    <property type="entry name" value="FORMYLGLYCINE-GENERATING ENZYME"/>
    <property type="match status" value="1"/>
</dbReference>
<reference evidence="2 3" key="1">
    <citation type="submission" date="2020-08" db="EMBL/GenBank/DDBJ databases">
        <title>Genome sequence of Tessaracoccus defluvii JCM 17540T.</title>
        <authorList>
            <person name="Hyun D.-W."/>
            <person name="Bae J.-W."/>
        </authorList>
    </citation>
    <scope>NUCLEOTIDE SEQUENCE [LARGE SCALE GENOMIC DNA]</scope>
    <source>
        <strain evidence="2 3">JCM 17540</strain>
    </source>
</reference>
<dbReference type="SUPFAM" id="SSF56436">
    <property type="entry name" value="C-type lectin-like"/>
    <property type="match status" value="1"/>
</dbReference>
<dbReference type="EMBL" id="CP060789">
    <property type="protein sequence ID" value="QNP56307.1"/>
    <property type="molecule type" value="Genomic_DNA"/>
</dbReference>
<dbReference type="GO" id="GO:0120147">
    <property type="term" value="F:formylglycine-generating oxidase activity"/>
    <property type="evidence" value="ECO:0007669"/>
    <property type="project" value="TreeGrafter"/>
</dbReference>
<dbReference type="RefSeq" id="WP_187721417.1">
    <property type="nucleotide sequence ID" value="NZ_BAABBL010000001.1"/>
</dbReference>
<dbReference type="KEGG" id="tdf:H9L22_02195"/>
<dbReference type="PANTHER" id="PTHR23150">
    <property type="entry name" value="SULFATASE MODIFYING FACTOR 1, 2"/>
    <property type="match status" value="1"/>
</dbReference>
<name>A0A7H0H6Z1_9ACTN</name>
<dbReference type="AlphaFoldDB" id="A0A7H0H6Z1"/>